<keyword evidence="3" id="KW-0145">Chemotaxis</keyword>
<evidence type="ECO:0000256" key="4">
    <source>
        <dbReference type="ARBA" id="ARBA00022692"/>
    </source>
</evidence>
<feature type="domain" description="Methyl-accepting transducer" evidence="12">
    <location>
        <begin position="721"/>
        <end position="957"/>
    </location>
</feature>
<dbReference type="SUPFAM" id="SSF103190">
    <property type="entry name" value="Sensory domain-like"/>
    <property type="match status" value="1"/>
</dbReference>
<dbReference type="SMART" id="SM00283">
    <property type="entry name" value="MA"/>
    <property type="match status" value="1"/>
</dbReference>
<feature type="domain" description="HAMP" evidence="13">
    <location>
        <begin position="514"/>
        <end position="567"/>
    </location>
</feature>
<dbReference type="InterPro" id="IPR029151">
    <property type="entry name" value="Sensor-like_sf"/>
</dbReference>
<evidence type="ECO:0000256" key="1">
    <source>
        <dbReference type="ARBA" id="ARBA00004651"/>
    </source>
</evidence>
<evidence type="ECO:0000256" key="8">
    <source>
        <dbReference type="ARBA" id="ARBA00029447"/>
    </source>
</evidence>
<dbReference type="Pfam" id="PF02743">
    <property type="entry name" value="dCache_1"/>
    <property type="match status" value="1"/>
</dbReference>
<dbReference type="Gene3D" id="1.10.287.950">
    <property type="entry name" value="Methyl-accepting chemotaxis protein"/>
    <property type="match status" value="1"/>
</dbReference>
<dbReference type="Proteomes" id="UP001597119">
    <property type="component" value="Unassembled WGS sequence"/>
</dbReference>
<evidence type="ECO:0000256" key="10">
    <source>
        <dbReference type="SAM" id="Coils"/>
    </source>
</evidence>
<dbReference type="GO" id="GO:0007165">
    <property type="term" value="P:signal transduction"/>
    <property type="evidence" value="ECO:0007669"/>
    <property type="project" value="UniProtKB-KW"/>
</dbReference>
<evidence type="ECO:0000313" key="15">
    <source>
        <dbReference type="Proteomes" id="UP001597119"/>
    </source>
</evidence>
<dbReference type="CDD" id="cd06225">
    <property type="entry name" value="HAMP"/>
    <property type="match status" value="1"/>
</dbReference>
<dbReference type="GO" id="GO:0005886">
    <property type="term" value="C:plasma membrane"/>
    <property type="evidence" value="ECO:0007669"/>
    <property type="project" value="UniProtKB-SubCell"/>
</dbReference>
<feature type="region of interest" description="Disordered" evidence="11">
    <location>
        <begin position="1"/>
        <end position="32"/>
    </location>
</feature>
<accession>A0ABD6CDA9</accession>
<evidence type="ECO:0000256" key="11">
    <source>
        <dbReference type="SAM" id="MobiDB-lite"/>
    </source>
</evidence>
<feature type="region of interest" description="Disordered" evidence="11">
    <location>
        <begin position="965"/>
        <end position="985"/>
    </location>
</feature>
<name>A0ABD6CDA9_9EURY</name>
<keyword evidence="2" id="KW-1003">Cell membrane</keyword>
<organism evidence="14 15">
    <name type="scientific">Halorientalis brevis</name>
    <dbReference type="NCBI Taxonomy" id="1126241"/>
    <lineage>
        <taxon>Archaea</taxon>
        <taxon>Methanobacteriati</taxon>
        <taxon>Methanobacteriota</taxon>
        <taxon>Stenosarchaea group</taxon>
        <taxon>Halobacteria</taxon>
        <taxon>Halobacteriales</taxon>
        <taxon>Haloarculaceae</taxon>
        <taxon>Halorientalis</taxon>
    </lineage>
</organism>
<gene>
    <name evidence="14" type="ORF">ACFR9U_11725</name>
</gene>
<sequence>MAGMNQHAQAQSADQLESQMTDELNSSVQARQQEIQNQINAREVDVRALADSSTMNNYLAAKQGAMKLVKRSSQKQLGYMSLQMRSAVQNAHLLVMEREYPNAEWEDLSPAEQRRVEREVEELIAGTTGDGTAPGGTMTGSFQPGYIGDTGYTYIVESDTSTVVVHHSLDDGYDLREQAGLAVFDGIESSVQSNSTIRNGETWGIAEYEWEDTTQAGNPEELKFIAYTYYEPFDWVLSPNVYYYELQETAVADTRSNLADSFERNLQTRTISVGDDEYAAYEQIVLTNADGNEVVHTQWNDGEIVSNSDTETSYANRTWFREAKTLLDGETYFGTVQTTDDKERMFIATPVYSNGSFEGVLAVQFNYSVVTQITNRVTVGDGGHLYVLNDGGQIVSHPERSLVDQRVDVTTGEYGQELAGIAENRMLAGETGLTTHTRASGENNSTRYVAYAPIDVGDRQFTLVATVPERDITDPIAALGAELNSEASSARDLILLLAALAALAIAVAGYLASRRISKPIVAIKDHAQSLSQGQFDETVDVDTEDDEIGEMVDAFESMQTNLNQQIDELETVSQRLKRGRLDGDLRTDLPGKFGEIMEDLESGVDQLTDSFTQISRASRNVRRGELDQRLETDLPGDYGDVMSELDTGLTQLSESFDQLRVASENLRDRQLDQQLNTDLPGAYGDVMTSLDEGLSAVDESIARVQSIAQQVDEVSDEVAATTDEIETASQEVAQSAQEISHGTEAQSENLQEVASEMNDMSATVEEIASSADVVVDTVQKASERAEAGRDEAADATDEIEEIERETEQAAAQVDDLKSEMDEISEIVQLITDIAEQTNILALNASIEAARAGEAGEGFAVVADEIKQLANEAGDAAEEVSSLISEIQSTTGETVSDMEQMRNRVDSSADTIQEAIGRFDDVAEAVAEAEDGVQEISDATDDQAASTEEVVSMVDEVSSVSEETAAEASNVSAASEEQTTSIETVADNVQSVSDLADDLNTLVDEFEVRQSAVEQAGTTSQTTVSDD</sequence>
<feature type="coiled-coil region" evidence="10">
    <location>
        <begin position="778"/>
        <end position="826"/>
    </location>
</feature>
<dbReference type="PRINTS" id="PR00260">
    <property type="entry name" value="CHEMTRNSDUCR"/>
</dbReference>
<dbReference type="PANTHER" id="PTHR32089">
    <property type="entry name" value="METHYL-ACCEPTING CHEMOTAXIS PROTEIN MCPB"/>
    <property type="match status" value="1"/>
</dbReference>
<dbReference type="Gene3D" id="6.10.340.10">
    <property type="match status" value="1"/>
</dbReference>
<reference evidence="14 15" key="1">
    <citation type="journal article" date="2019" name="Int. J. Syst. Evol. Microbiol.">
        <title>The Global Catalogue of Microorganisms (GCM) 10K type strain sequencing project: providing services to taxonomists for standard genome sequencing and annotation.</title>
        <authorList>
            <consortium name="The Broad Institute Genomics Platform"/>
            <consortium name="The Broad Institute Genome Sequencing Center for Infectious Disease"/>
            <person name="Wu L."/>
            <person name="Ma J."/>
        </authorList>
    </citation>
    <scope>NUCLEOTIDE SEQUENCE [LARGE SCALE GENOMIC DNA]</scope>
    <source>
        <strain evidence="14 15">CGMCC 1.12125</strain>
    </source>
</reference>
<dbReference type="AlphaFoldDB" id="A0ABD6CDA9"/>
<dbReference type="InterPro" id="IPR004089">
    <property type="entry name" value="MCPsignal_dom"/>
</dbReference>
<dbReference type="PANTHER" id="PTHR32089:SF112">
    <property type="entry name" value="LYSOZYME-LIKE PROTEIN-RELATED"/>
    <property type="match status" value="1"/>
</dbReference>
<proteinExistence type="inferred from homology"/>
<evidence type="ECO:0000256" key="3">
    <source>
        <dbReference type="ARBA" id="ARBA00022500"/>
    </source>
</evidence>
<dbReference type="CDD" id="cd12912">
    <property type="entry name" value="PDC2_MCP_like"/>
    <property type="match status" value="1"/>
</dbReference>
<dbReference type="EMBL" id="JBHUDJ010000004">
    <property type="protein sequence ID" value="MFD1587656.1"/>
    <property type="molecule type" value="Genomic_DNA"/>
</dbReference>
<evidence type="ECO:0000256" key="2">
    <source>
        <dbReference type="ARBA" id="ARBA00022475"/>
    </source>
</evidence>
<dbReference type="InterPro" id="IPR003660">
    <property type="entry name" value="HAMP_dom"/>
</dbReference>
<dbReference type="PROSITE" id="PS50885">
    <property type="entry name" value="HAMP"/>
    <property type="match status" value="1"/>
</dbReference>
<dbReference type="InterPro" id="IPR033479">
    <property type="entry name" value="dCache_1"/>
</dbReference>
<comment type="similarity">
    <text evidence="8">Belongs to the methyl-accepting chemotaxis (MCP) protein family.</text>
</comment>
<dbReference type="RefSeq" id="WP_379814376.1">
    <property type="nucleotide sequence ID" value="NZ_JBHUDJ010000004.1"/>
</dbReference>
<dbReference type="Gene3D" id="3.30.450.20">
    <property type="entry name" value="PAS domain"/>
    <property type="match status" value="1"/>
</dbReference>
<dbReference type="PROSITE" id="PS50111">
    <property type="entry name" value="CHEMOTAXIS_TRANSDUC_2"/>
    <property type="match status" value="1"/>
</dbReference>
<keyword evidence="15" id="KW-1185">Reference proteome</keyword>
<keyword evidence="5" id="KW-1133">Transmembrane helix</keyword>
<evidence type="ECO:0000256" key="5">
    <source>
        <dbReference type="ARBA" id="ARBA00022989"/>
    </source>
</evidence>
<keyword evidence="6" id="KW-0472">Membrane</keyword>
<dbReference type="InterPro" id="IPR004090">
    <property type="entry name" value="Chemotax_Me-accpt_rcpt"/>
</dbReference>
<evidence type="ECO:0000259" key="12">
    <source>
        <dbReference type="PROSITE" id="PS50111"/>
    </source>
</evidence>
<feature type="compositionally biased region" description="Low complexity" evidence="11">
    <location>
        <begin position="965"/>
        <end position="976"/>
    </location>
</feature>
<dbReference type="CDD" id="cd11386">
    <property type="entry name" value="MCP_signal"/>
    <property type="match status" value="1"/>
</dbReference>
<keyword evidence="7 9" id="KW-0807">Transducer</keyword>
<dbReference type="GO" id="GO:0006935">
    <property type="term" value="P:chemotaxis"/>
    <property type="evidence" value="ECO:0007669"/>
    <property type="project" value="UniProtKB-KW"/>
</dbReference>
<evidence type="ECO:0000256" key="6">
    <source>
        <dbReference type="ARBA" id="ARBA00023136"/>
    </source>
</evidence>
<keyword evidence="4" id="KW-0812">Transmembrane</keyword>
<dbReference type="SUPFAM" id="SSF58104">
    <property type="entry name" value="Methyl-accepting chemotaxis protein (MCP) signaling domain"/>
    <property type="match status" value="2"/>
</dbReference>
<comment type="caution">
    <text evidence="14">The sequence shown here is derived from an EMBL/GenBank/DDBJ whole genome shotgun (WGS) entry which is preliminary data.</text>
</comment>
<keyword evidence="10" id="KW-0175">Coiled coil</keyword>
<protein>
    <submittedName>
        <fullName evidence="14">Methyl-accepting chemotaxis protein</fullName>
    </submittedName>
</protein>
<dbReference type="SMART" id="SM00304">
    <property type="entry name" value="HAMP"/>
    <property type="match status" value="2"/>
</dbReference>
<evidence type="ECO:0000256" key="9">
    <source>
        <dbReference type="PROSITE-ProRule" id="PRU00284"/>
    </source>
</evidence>
<feature type="coiled-coil region" evidence="10">
    <location>
        <begin position="711"/>
        <end position="738"/>
    </location>
</feature>
<dbReference type="SUPFAM" id="SSF158472">
    <property type="entry name" value="HAMP domain-like"/>
    <property type="match status" value="1"/>
</dbReference>
<evidence type="ECO:0000259" key="13">
    <source>
        <dbReference type="PROSITE" id="PS50885"/>
    </source>
</evidence>
<dbReference type="Pfam" id="PF00015">
    <property type="entry name" value="MCPsignal"/>
    <property type="match status" value="1"/>
</dbReference>
<evidence type="ECO:0000313" key="14">
    <source>
        <dbReference type="EMBL" id="MFD1587656.1"/>
    </source>
</evidence>
<dbReference type="Pfam" id="PF00672">
    <property type="entry name" value="HAMP"/>
    <property type="match status" value="1"/>
</dbReference>
<evidence type="ECO:0000256" key="7">
    <source>
        <dbReference type="ARBA" id="ARBA00023224"/>
    </source>
</evidence>
<comment type="subcellular location">
    <subcellularLocation>
        <location evidence="1">Cell membrane</location>
        <topology evidence="1">Multi-pass membrane protein</topology>
    </subcellularLocation>
</comment>